<feature type="transmembrane region" description="Helical" evidence="1">
    <location>
        <begin position="32"/>
        <end position="55"/>
    </location>
</feature>
<proteinExistence type="predicted"/>
<organism evidence="2">
    <name type="scientific">Amphimedon queenslandica</name>
    <name type="common">Sponge</name>
    <dbReference type="NCBI Taxonomy" id="400682"/>
    <lineage>
        <taxon>Eukaryota</taxon>
        <taxon>Metazoa</taxon>
        <taxon>Porifera</taxon>
        <taxon>Demospongiae</taxon>
        <taxon>Heteroscleromorpha</taxon>
        <taxon>Haplosclerida</taxon>
        <taxon>Niphatidae</taxon>
        <taxon>Amphimedon</taxon>
    </lineage>
</organism>
<accession>A0A1X7V4P7</accession>
<evidence type="ECO:0000313" key="2">
    <source>
        <dbReference type="EnsemblMetazoa" id="Aqu2.1.34512_001"/>
    </source>
</evidence>
<dbReference type="AlphaFoldDB" id="A0A1X7V4P7"/>
<dbReference type="eggNOG" id="KOG0987">
    <property type="taxonomic scope" value="Eukaryota"/>
</dbReference>
<dbReference type="EnsemblMetazoa" id="Aqu2.1.34512_001">
    <property type="protein sequence ID" value="Aqu2.1.34512_001"/>
    <property type="gene ID" value="Aqu2.1.34512"/>
</dbReference>
<sequence length="57" mass="6827">MLHIYQLHLIIIIDVPCDIERVTSRFMLSKNLYIYIGNSFPFYFLMLLPIINVWASH</sequence>
<name>A0A1X7V4P7_AMPQE</name>
<dbReference type="InParanoid" id="A0A1X7V4P7"/>
<reference evidence="2" key="1">
    <citation type="submission" date="2017-05" db="UniProtKB">
        <authorList>
            <consortium name="EnsemblMetazoa"/>
        </authorList>
    </citation>
    <scope>IDENTIFICATION</scope>
</reference>
<evidence type="ECO:0000256" key="1">
    <source>
        <dbReference type="SAM" id="Phobius"/>
    </source>
</evidence>
<keyword evidence="1" id="KW-0472">Membrane</keyword>
<keyword evidence="1" id="KW-0812">Transmembrane</keyword>
<keyword evidence="1" id="KW-1133">Transmembrane helix</keyword>
<protein>
    <submittedName>
        <fullName evidence="2">Uncharacterized protein</fullName>
    </submittedName>
</protein>